<sequence length="247" mass="26515">MALSGTAAVVIWNDVTPEARAEFVAWHNREHIPERVSIAGFRRGRRGRAVSGGPEFFTLYEVESEAFLGGEYLRRLNDPTPWTRRVMPAFRHASRALCRVEFSLGAGVGGFVATAVLPELGDADATFRGALQRTAETLFAREPALTGLHFLRCDAGASRAKTAEHVLRRETGELPAGILLAEAGDAAPLADMVAGFTERMAGETGRRIETGRTAIYRHELCLSAGEVLPPWDGAPSMGGEGPAEGTA</sequence>
<accession>A0A6N9SXZ4</accession>
<evidence type="ECO:0000313" key="1">
    <source>
        <dbReference type="EMBL" id="NDW03671.1"/>
    </source>
</evidence>
<organism evidence="1 2">
    <name type="scientific">Jiella pacifica</name>
    <dbReference type="NCBI Taxonomy" id="2696469"/>
    <lineage>
        <taxon>Bacteria</taxon>
        <taxon>Pseudomonadati</taxon>
        <taxon>Pseudomonadota</taxon>
        <taxon>Alphaproteobacteria</taxon>
        <taxon>Hyphomicrobiales</taxon>
        <taxon>Aurantimonadaceae</taxon>
        <taxon>Jiella</taxon>
    </lineage>
</organism>
<comment type="caution">
    <text evidence="1">The sequence shown here is derived from an EMBL/GenBank/DDBJ whole genome shotgun (WGS) entry which is preliminary data.</text>
</comment>
<keyword evidence="2" id="KW-1185">Reference proteome</keyword>
<dbReference type="RefSeq" id="WP_163461276.1">
    <property type="nucleotide sequence ID" value="NZ_JAAAMG010000002.1"/>
</dbReference>
<dbReference type="Proteomes" id="UP000469011">
    <property type="component" value="Unassembled WGS sequence"/>
</dbReference>
<proteinExistence type="predicted"/>
<reference evidence="1 2" key="1">
    <citation type="submission" date="2020-01" db="EMBL/GenBank/DDBJ databases">
        <title>Jiella pacifica sp. nov.</title>
        <authorList>
            <person name="Xue Z."/>
            <person name="Zhu S."/>
            <person name="Chen J."/>
            <person name="Yang J."/>
        </authorList>
    </citation>
    <scope>NUCLEOTIDE SEQUENCE [LARGE SCALE GENOMIC DNA]</scope>
    <source>
        <strain evidence="1 2">40Bstr34</strain>
    </source>
</reference>
<dbReference type="EMBL" id="JAAAMG010000002">
    <property type="protein sequence ID" value="NDW03671.1"/>
    <property type="molecule type" value="Genomic_DNA"/>
</dbReference>
<name>A0A6N9SXZ4_9HYPH</name>
<protein>
    <submittedName>
        <fullName evidence="1">Uncharacterized protein</fullName>
    </submittedName>
</protein>
<dbReference type="AlphaFoldDB" id="A0A6N9SXZ4"/>
<gene>
    <name evidence="1" type="ORF">GTK09_04455</name>
</gene>
<evidence type="ECO:0000313" key="2">
    <source>
        <dbReference type="Proteomes" id="UP000469011"/>
    </source>
</evidence>